<keyword evidence="6 8" id="KW-0472">Membrane</keyword>
<name>A0ABT9NKP5_9ACTN</name>
<keyword evidence="5 8" id="KW-1133">Transmembrane helix</keyword>
<feature type="region of interest" description="Disordered" evidence="7">
    <location>
        <begin position="101"/>
        <end position="128"/>
    </location>
</feature>
<evidence type="ECO:0000256" key="7">
    <source>
        <dbReference type="SAM" id="MobiDB-lite"/>
    </source>
</evidence>
<keyword evidence="4 8" id="KW-0812">Transmembrane</keyword>
<dbReference type="RefSeq" id="WP_246360483.1">
    <property type="nucleotide sequence ID" value="NZ_CCXJ01000608.1"/>
</dbReference>
<evidence type="ECO:0000313" key="9">
    <source>
        <dbReference type="EMBL" id="MDP9820968.1"/>
    </source>
</evidence>
<evidence type="ECO:0000256" key="6">
    <source>
        <dbReference type="ARBA" id="ARBA00023136"/>
    </source>
</evidence>
<dbReference type="Proteomes" id="UP001240447">
    <property type="component" value="Unassembled WGS sequence"/>
</dbReference>
<dbReference type="InterPro" id="IPR039428">
    <property type="entry name" value="NUOK/Mnh_C1-like"/>
</dbReference>
<comment type="subcellular location">
    <subcellularLocation>
        <location evidence="1">Cell membrane</location>
        <topology evidence="1">Multi-pass membrane protein</topology>
    </subcellularLocation>
</comment>
<feature type="transmembrane region" description="Helical" evidence="8">
    <location>
        <begin position="25"/>
        <end position="47"/>
    </location>
</feature>
<dbReference type="PANTHER" id="PTHR34583:SF2">
    <property type="entry name" value="ANTIPORTER SUBUNIT MNHC2-RELATED"/>
    <property type="match status" value="1"/>
</dbReference>
<keyword evidence="10" id="KW-1185">Reference proteome</keyword>
<organism evidence="9 10">
    <name type="scientific">Nocardioides massiliensis</name>
    <dbReference type="NCBI Taxonomy" id="1325935"/>
    <lineage>
        <taxon>Bacteria</taxon>
        <taxon>Bacillati</taxon>
        <taxon>Actinomycetota</taxon>
        <taxon>Actinomycetes</taxon>
        <taxon>Propionibacteriales</taxon>
        <taxon>Nocardioidaceae</taxon>
        <taxon>Nocardioides</taxon>
    </lineage>
</organism>
<dbReference type="Pfam" id="PF00420">
    <property type="entry name" value="Oxidored_q2"/>
    <property type="match status" value="1"/>
</dbReference>
<reference evidence="9 10" key="1">
    <citation type="submission" date="2023-07" db="EMBL/GenBank/DDBJ databases">
        <title>Sequencing the genomes of 1000 actinobacteria strains.</title>
        <authorList>
            <person name="Klenk H.-P."/>
        </authorList>
    </citation>
    <scope>NUCLEOTIDE SEQUENCE [LARGE SCALE GENOMIC DNA]</scope>
    <source>
        <strain evidence="9 10">GD13</strain>
    </source>
</reference>
<dbReference type="EMBL" id="JAUSQM010000001">
    <property type="protein sequence ID" value="MDP9820968.1"/>
    <property type="molecule type" value="Genomic_DNA"/>
</dbReference>
<evidence type="ECO:0000256" key="4">
    <source>
        <dbReference type="ARBA" id="ARBA00022692"/>
    </source>
</evidence>
<dbReference type="PANTHER" id="PTHR34583">
    <property type="entry name" value="ANTIPORTER SUBUNIT MNHC2-RELATED"/>
    <property type="match status" value="1"/>
</dbReference>
<feature type="transmembrane region" description="Helical" evidence="8">
    <location>
        <begin position="68"/>
        <end position="93"/>
    </location>
</feature>
<protein>
    <submittedName>
        <fullName evidence="9">Multicomponent Na+:H+ antiporter subunit C</fullName>
    </submittedName>
</protein>
<comment type="similarity">
    <text evidence="2">Belongs to the CPA3 antiporters (TC 2.A.63) subunit C family.</text>
</comment>
<dbReference type="Gene3D" id="1.10.287.3510">
    <property type="match status" value="1"/>
</dbReference>
<evidence type="ECO:0000256" key="8">
    <source>
        <dbReference type="SAM" id="Phobius"/>
    </source>
</evidence>
<keyword evidence="3" id="KW-1003">Cell membrane</keyword>
<evidence type="ECO:0000256" key="5">
    <source>
        <dbReference type="ARBA" id="ARBA00022989"/>
    </source>
</evidence>
<evidence type="ECO:0000256" key="1">
    <source>
        <dbReference type="ARBA" id="ARBA00004651"/>
    </source>
</evidence>
<proteinExistence type="inferred from homology"/>
<sequence length="128" mass="13440">MIVLALTIGVLVAGAAYLVLQREMVRIALGFLLLSHAVNLMIITAGGPERRGEALGSILDPASTADPLPAAFVLTAIVIAFAITIYLLVLAVAGREGDDVTDDLVDEPVDPPGPDPTPEEVRDARTER</sequence>
<feature type="compositionally biased region" description="Basic and acidic residues" evidence="7">
    <location>
        <begin position="119"/>
        <end position="128"/>
    </location>
</feature>
<accession>A0ABT9NKP5</accession>
<evidence type="ECO:0000313" key="10">
    <source>
        <dbReference type="Proteomes" id="UP001240447"/>
    </source>
</evidence>
<evidence type="ECO:0000256" key="2">
    <source>
        <dbReference type="ARBA" id="ARBA00010388"/>
    </source>
</evidence>
<dbReference type="InterPro" id="IPR050601">
    <property type="entry name" value="CPA3_antiporter_subunitC"/>
</dbReference>
<evidence type="ECO:0000256" key="3">
    <source>
        <dbReference type="ARBA" id="ARBA00022475"/>
    </source>
</evidence>
<comment type="caution">
    <text evidence="9">The sequence shown here is derived from an EMBL/GenBank/DDBJ whole genome shotgun (WGS) entry which is preliminary data.</text>
</comment>
<gene>
    <name evidence="9" type="ORF">J2S59_000777</name>
</gene>